<dbReference type="OrthoDB" id="3600083at2759"/>
<accession>S3DPA5</accession>
<dbReference type="KEGG" id="glz:GLAREA_06944"/>
<feature type="compositionally biased region" description="Polar residues" evidence="1">
    <location>
        <begin position="290"/>
        <end position="303"/>
    </location>
</feature>
<dbReference type="RefSeq" id="XP_008079083.1">
    <property type="nucleotide sequence ID" value="XM_008080892.1"/>
</dbReference>
<feature type="compositionally biased region" description="Polar residues" evidence="1">
    <location>
        <begin position="159"/>
        <end position="168"/>
    </location>
</feature>
<feature type="compositionally biased region" description="Gly residues" evidence="1">
    <location>
        <begin position="27"/>
        <end position="37"/>
    </location>
</feature>
<feature type="compositionally biased region" description="Polar residues" evidence="1">
    <location>
        <begin position="310"/>
        <end position="323"/>
    </location>
</feature>
<name>S3DPA5_GLAL2</name>
<feature type="region of interest" description="Disordered" evidence="1">
    <location>
        <begin position="1"/>
        <end position="694"/>
    </location>
</feature>
<reference evidence="2 3" key="1">
    <citation type="journal article" date="2013" name="BMC Genomics">
        <title>Genomics-driven discovery of the pneumocandin biosynthetic gene cluster in the fungus Glarea lozoyensis.</title>
        <authorList>
            <person name="Chen L."/>
            <person name="Yue Q."/>
            <person name="Zhang X."/>
            <person name="Xiang M."/>
            <person name="Wang C."/>
            <person name="Li S."/>
            <person name="Che Y."/>
            <person name="Ortiz-Lopez F.J."/>
            <person name="Bills G.F."/>
            <person name="Liu X."/>
            <person name="An Z."/>
        </authorList>
    </citation>
    <scope>NUCLEOTIDE SEQUENCE [LARGE SCALE GENOMIC DNA]</scope>
    <source>
        <strain evidence="3">ATCC 20868 / MF5171</strain>
    </source>
</reference>
<dbReference type="OMA" id="NPHHPGV"/>
<feature type="compositionally biased region" description="Basic and acidic residues" evidence="1">
    <location>
        <begin position="15"/>
        <end position="26"/>
    </location>
</feature>
<organism evidence="2 3">
    <name type="scientific">Glarea lozoyensis (strain ATCC 20868 / MF5171)</name>
    <dbReference type="NCBI Taxonomy" id="1116229"/>
    <lineage>
        <taxon>Eukaryota</taxon>
        <taxon>Fungi</taxon>
        <taxon>Dikarya</taxon>
        <taxon>Ascomycota</taxon>
        <taxon>Pezizomycotina</taxon>
        <taxon>Leotiomycetes</taxon>
        <taxon>Helotiales</taxon>
        <taxon>Helotiaceae</taxon>
        <taxon>Glarea</taxon>
    </lineage>
</organism>
<gene>
    <name evidence="2" type="ORF">GLAREA_06944</name>
</gene>
<dbReference type="HOGENOM" id="CLU_020133_0_0_1"/>
<dbReference type="eggNOG" id="ENOG502SU0I">
    <property type="taxonomic scope" value="Eukaryota"/>
</dbReference>
<proteinExistence type="predicted"/>
<feature type="compositionally biased region" description="Acidic residues" evidence="1">
    <location>
        <begin position="637"/>
        <end position="662"/>
    </location>
</feature>
<feature type="compositionally biased region" description="Basic and acidic residues" evidence="1">
    <location>
        <begin position="622"/>
        <end position="633"/>
    </location>
</feature>
<evidence type="ECO:0000256" key="1">
    <source>
        <dbReference type="SAM" id="MobiDB-lite"/>
    </source>
</evidence>
<dbReference type="Proteomes" id="UP000016922">
    <property type="component" value="Unassembled WGS sequence"/>
</dbReference>
<keyword evidence="3" id="KW-1185">Reference proteome</keyword>
<evidence type="ECO:0000313" key="2">
    <source>
        <dbReference type="EMBL" id="EPE33931.1"/>
    </source>
</evidence>
<evidence type="ECO:0000313" key="3">
    <source>
        <dbReference type="Proteomes" id="UP000016922"/>
    </source>
</evidence>
<feature type="compositionally biased region" description="Low complexity" evidence="1">
    <location>
        <begin position="180"/>
        <end position="204"/>
    </location>
</feature>
<sequence length="713" mass="75459">MSGGVHNLRAMFENKNSEERPEDRGRSPGGSSMGGASTGTSPRPLSKVRTSFVAVERSGQLGNQMGLRRDTSGEPSISRRRSSFSIEGESTRDMSEPRQATRPDIGNRQRSSLAEETIAESPIEKQPLDTKMQAANGSPKKGEAVNPVASKTDEKPASANGTTSTATKPNEKPAMRKVTSKPASISTAKPSAASKPSPNKSLKSPAPPKTPTTPSRATKKEPPTKAPAPKTSKASVAPNHTSKPTSKPLKASVQGSAPKTRIQESPPQTGFKKPRPKSPTRPVKLPASLTAPTASSVSKTTVSPPAAARQSLSRASGNTQHTNSLAAHHAASRSPSRASVATTKSTLGRKPSTLKQSSNRPSLGPPPAAIKKQPSRTSLPHQPAPADDSFLARMMRPTTASASKTAEKPATTSPPKRAPSVKRPITRDGLSKPNDSSKGSPARKIRDHVPAKVLTKSTKPMEKALKTPTSTIASAATKTTPKRDPKTLKKASSAAEPAKPLPKEKKPVEGKPQDTSSVEQPAISEEAAEADAQPEPSTDKAQAVDEQAAAVEELAKEEPTIPETIQEEPVVEKSEVSQEVTSESAKKPSIEPVGVKGEAPKVEKAEAVDDNAGKADVNVSEPQDREPSADEARAGVVDDDEEEEEEEEEEGDEEEEEEEEDSTKDVETPSSSSDMKHDAEIAEDPEDAKARQEVERLNAEFAKLAVEKETTVS</sequence>
<dbReference type="AlphaFoldDB" id="S3DPA5"/>
<feature type="compositionally biased region" description="Low complexity" evidence="1">
    <location>
        <begin position="227"/>
        <end position="238"/>
    </location>
</feature>
<feature type="compositionally biased region" description="Polar residues" evidence="1">
    <location>
        <begin position="398"/>
        <end position="414"/>
    </location>
</feature>
<feature type="compositionally biased region" description="Polar residues" evidence="1">
    <location>
        <begin position="253"/>
        <end position="268"/>
    </location>
</feature>
<feature type="compositionally biased region" description="Basic and acidic residues" evidence="1">
    <location>
        <begin position="89"/>
        <end position="107"/>
    </location>
</feature>
<feature type="compositionally biased region" description="Low complexity" evidence="1">
    <location>
        <begin position="324"/>
        <end position="339"/>
    </location>
</feature>
<dbReference type="EMBL" id="KE145357">
    <property type="protein sequence ID" value="EPE33931.1"/>
    <property type="molecule type" value="Genomic_DNA"/>
</dbReference>
<dbReference type="GeneID" id="19465997"/>
<protein>
    <submittedName>
        <fullName evidence="2">Uncharacterized protein</fullName>
    </submittedName>
</protein>
<feature type="compositionally biased region" description="Basic and acidic residues" evidence="1">
    <location>
        <begin position="501"/>
        <end position="512"/>
    </location>
</feature>
<feature type="compositionally biased region" description="Basic and acidic residues" evidence="1">
    <location>
        <begin position="598"/>
        <end position="613"/>
    </location>
</feature>
<feature type="compositionally biased region" description="Low complexity" evidence="1">
    <location>
        <begin position="466"/>
        <end position="479"/>
    </location>
</feature>